<keyword evidence="4" id="KW-1185">Reference proteome</keyword>
<dbReference type="Proteomes" id="UP000214646">
    <property type="component" value="Unassembled WGS sequence"/>
</dbReference>
<gene>
    <name evidence="3" type="ORF">FRUB_08649</name>
</gene>
<dbReference type="AlphaFoldDB" id="A0A225DFF8"/>
<organism evidence="3 4">
    <name type="scientific">Fimbriiglobus ruber</name>
    <dbReference type="NCBI Taxonomy" id="1908690"/>
    <lineage>
        <taxon>Bacteria</taxon>
        <taxon>Pseudomonadati</taxon>
        <taxon>Planctomycetota</taxon>
        <taxon>Planctomycetia</taxon>
        <taxon>Gemmatales</taxon>
        <taxon>Gemmataceae</taxon>
        <taxon>Fimbriiglobus</taxon>
    </lineage>
</organism>
<protein>
    <submittedName>
        <fullName evidence="3">Uncharacterized protein</fullName>
    </submittedName>
</protein>
<evidence type="ECO:0000313" key="4">
    <source>
        <dbReference type="Proteomes" id="UP000214646"/>
    </source>
</evidence>
<feature type="compositionally biased region" description="Basic residues" evidence="1">
    <location>
        <begin position="377"/>
        <end position="390"/>
    </location>
</feature>
<proteinExistence type="predicted"/>
<sequence>MAFSVVWVRPGEVLFVSQFGERPRPRSGGGAFLRNDYGGLLFGNLTPFGYTAVGAPWPVAVSPVGIVAGSSATEPPFDGLDDVGGCMSFGDIKSATHDGRTLLVNGRPFVSCKSPALAARWTGWLTELKALPPEDREQRIVQALTRSYDPVEAGRVFASCREQTTNLRRASQVLFGYCYLAFAGLLLGYLTISLSPIFIGYGMLILLTFYEYRRATRAVGRPDAEKAGWMLLVSPADAFRAADKLVRSIVDEFHPAAIGVGVAGMTANDSFVRRAKLDLLYPRPRPRPRQAVDRRAAEVVDWFTTVTQTAIADKLGGVELNAPEREVEAIMYCPRCEMQYIRAGTCPACAIPLKPFAAPVTVPPPKSAQPGSARPAAKVRVRPRHRKRRK</sequence>
<evidence type="ECO:0000313" key="3">
    <source>
        <dbReference type="EMBL" id="OWK36086.1"/>
    </source>
</evidence>
<evidence type="ECO:0000256" key="1">
    <source>
        <dbReference type="SAM" id="MobiDB-lite"/>
    </source>
</evidence>
<feature type="transmembrane region" description="Helical" evidence="2">
    <location>
        <begin position="174"/>
        <end position="207"/>
    </location>
</feature>
<dbReference type="EMBL" id="NIDE01000017">
    <property type="protein sequence ID" value="OWK36086.1"/>
    <property type="molecule type" value="Genomic_DNA"/>
</dbReference>
<name>A0A225DFF8_9BACT</name>
<reference evidence="4" key="1">
    <citation type="submission" date="2017-06" db="EMBL/GenBank/DDBJ databases">
        <title>Genome analysis of Fimbriiglobus ruber SP5, the first member of the order Planctomycetales with confirmed chitinolytic capability.</title>
        <authorList>
            <person name="Ravin N.V."/>
            <person name="Rakitin A.L."/>
            <person name="Ivanova A.A."/>
            <person name="Beletsky A.V."/>
            <person name="Kulichevskaya I.S."/>
            <person name="Mardanov A.V."/>
            <person name="Dedysh S.N."/>
        </authorList>
    </citation>
    <scope>NUCLEOTIDE SEQUENCE [LARGE SCALE GENOMIC DNA]</scope>
    <source>
        <strain evidence="4">SP5</strain>
    </source>
</reference>
<keyword evidence="2" id="KW-0812">Transmembrane</keyword>
<feature type="region of interest" description="Disordered" evidence="1">
    <location>
        <begin position="360"/>
        <end position="390"/>
    </location>
</feature>
<keyword evidence="2" id="KW-0472">Membrane</keyword>
<keyword evidence="2" id="KW-1133">Transmembrane helix</keyword>
<accession>A0A225DFF8</accession>
<comment type="caution">
    <text evidence="3">The sequence shown here is derived from an EMBL/GenBank/DDBJ whole genome shotgun (WGS) entry which is preliminary data.</text>
</comment>
<evidence type="ECO:0000256" key="2">
    <source>
        <dbReference type="SAM" id="Phobius"/>
    </source>
</evidence>